<keyword evidence="3" id="KW-1003">Cell membrane</keyword>
<feature type="transmembrane region" description="Helical" evidence="8">
    <location>
        <begin position="116"/>
        <end position="139"/>
    </location>
</feature>
<feature type="transmembrane region" description="Helical" evidence="8">
    <location>
        <begin position="183"/>
        <end position="202"/>
    </location>
</feature>
<feature type="transmembrane region" description="Helical" evidence="8">
    <location>
        <begin position="448"/>
        <end position="470"/>
    </location>
</feature>
<evidence type="ECO:0000256" key="8">
    <source>
        <dbReference type="SAM" id="Phobius"/>
    </source>
</evidence>
<feature type="transmembrane region" description="Helical" evidence="8">
    <location>
        <begin position="151"/>
        <end position="171"/>
    </location>
</feature>
<accession>A0A3N4Z361</accession>
<dbReference type="Pfam" id="PF13440">
    <property type="entry name" value="Polysacc_synt_3"/>
    <property type="match status" value="1"/>
</dbReference>
<feature type="compositionally biased region" description="Basic residues" evidence="7">
    <location>
        <begin position="1"/>
        <end position="10"/>
    </location>
</feature>
<gene>
    <name evidence="9" type="ORF">EDD32_0510</name>
</gene>
<dbReference type="OrthoDB" id="9770347at2"/>
<organism evidence="9 10">
    <name type="scientific">Georgenia muralis</name>
    <dbReference type="NCBI Taxonomy" id="154117"/>
    <lineage>
        <taxon>Bacteria</taxon>
        <taxon>Bacillati</taxon>
        <taxon>Actinomycetota</taxon>
        <taxon>Actinomycetes</taxon>
        <taxon>Micrococcales</taxon>
        <taxon>Bogoriellaceae</taxon>
        <taxon>Georgenia</taxon>
    </lineage>
</organism>
<dbReference type="Proteomes" id="UP000280726">
    <property type="component" value="Unassembled WGS sequence"/>
</dbReference>
<evidence type="ECO:0000256" key="6">
    <source>
        <dbReference type="ARBA" id="ARBA00023136"/>
    </source>
</evidence>
<feature type="transmembrane region" description="Helical" evidence="8">
    <location>
        <begin position="244"/>
        <end position="261"/>
    </location>
</feature>
<feature type="transmembrane region" description="Helical" evidence="8">
    <location>
        <begin position="382"/>
        <end position="403"/>
    </location>
</feature>
<comment type="caution">
    <text evidence="9">The sequence shown here is derived from an EMBL/GenBank/DDBJ whole genome shotgun (WGS) entry which is preliminary data.</text>
</comment>
<comment type="similarity">
    <text evidence="2">Belongs to the polysaccharide synthase family.</text>
</comment>
<dbReference type="PANTHER" id="PTHR30250">
    <property type="entry name" value="PST FAMILY PREDICTED COLANIC ACID TRANSPORTER"/>
    <property type="match status" value="1"/>
</dbReference>
<comment type="subcellular location">
    <subcellularLocation>
        <location evidence="1">Cell membrane</location>
        <topology evidence="1">Multi-pass membrane protein</topology>
    </subcellularLocation>
</comment>
<evidence type="ECO:0000256" key="1">
    <source>
        <dbReference type="ARBA" id="ARBA00004651"/>
    </source>
</evidence>
<feature type="region of interest" description="Disordered" evidence="7">
    <location>
        <begin position="1"/>
        <end position="41"/>
    </location>
</feature>
<keyword evidence="4 8" id="KW-0812">Transmembrane</keyword>
<evidence type="ECO:0000313" key="10">
    <source>
        <dbReference type="Proteomes" id="UP000280726"/>
    </source>
</evidence>
<dbReference type="AlphaFoldDB" id="A0A3N4Z361"/>
<dbReference type="GO" id="GO:0005886">
    <property type="term" value="C:plasma membrane"/>
    <property type="evidence" value="ECO:0007669"/>
    <property type="project" value="UniProtKB-SubCell"/>
</dbReference>
<keyword evidence="10" id="KW-1185">Reference proteome</keyword>
<feature type="transmembrane region" description="Helical" evidence="8">
    <location>
        <begin position="214"/>
        <end position="232"/>
    </location>
</feature>
<dbReference type="PANTHER" id="PTHR30250:SF10">
    <property type="entry name" value="LIPOPOLYSACCHARIDE BIOSYNTHESIS PROTEIN WZXC"/>
    <property type="match status" value="1"/>
</dbReference>
<feature type="transmembrane region" description="Helical" evidence="8">
    <location>
        <begin position="354"/>
        <end position="375"/>
    </location>
</feature>
<dbReference type="InterPro" id="IPR050833">
    <property type="entry name" value="Poly_Biosynth_Transport"/>
</dbReference>
<proteinExistence type="inferred from homology"/>
<feature type="transmembrane region" description="Helical" evidence="8">
    <location>
        <begin position="267"/>
        <end position="287"/>
    </location>
</feature>
<feature type="transmembrane region" description="Helical" evidence="8">
    <location>
        <begin position="56"/>
        <end position="74"/>
    </location>
</feature>
<protein>
    <submittedName>
        <fullName evidence="9">PST family polysaccharide transporter</fullName>
    </submittedName>
</protein>
<keyword evidence="6 8" id="KW-0472">Membrane</keyword>
<sequence>MSRRRHRAAHRDRPRETAGGERADRASGRARAGATGTPEDVGRAPRALAWSFANTVASRIGTLAIGIVLARLLGPEEFGTFAVALVALTAALSLNELGVSLAIVRWAGDPRLIAPTVSTISVVSSLAVFGIAFAAAPAFAREMGDPGATPVVRLLAVAVVVSGVVATPAMVMQRQFLQRRKMLIDQVGVWLGALVSLTLALTGTGAMSLAVGRLAGALASAVLFLVLSPFPFRLGLDRTHVRPLLQFGLPLAGASVIVFALGNADQLVVGGMLGSTALGFYVLAANLSSWPVNVFSQPLRSVAPAVFARLKHDPDEMRRTFTAILGVVAAVAFPVCLLLAGAASAVVPFVYGDVWAPAAAALVWLAFFAAFRIVFELAYDYLVIAGASGVLLRIQVLSLLVVLPAQLLGAVADGIRGVALAQAATAALVLLPLYLFHLQRAGITSVAALRRLALPAAVSALGGAGAWAATTTMAPAAASLTAAGGAAVVMAVLLWLDRGALLRLRSVASPDQEEVTV</sequence>
<evidence type="ECO:0000256" key="5">
    <source>
        <dbReference type="ARBA" id="ARBA00022989"/>
    </source>
</evidence>
<feature type="transmembrane region" description="Helical" evidence="8">
    <location>
        <begin position="80"/>
        <end position="104"/>
    </location>
</feature>
<evidence type="ECO:0000256" key="2">
    <source>
        <dbReference type="ARBA" id="ARBA00007430"/>
    </source>
</evidence>
<name>A0A3N4Z361_9MICO</name>
<feature type="transmembrane region" description="Helical" evidence="8">
    <location>
        <begin position="415"/>
        <end position="436"/>
    </location>
</feature>
<feature type="transmembrane region" description="Helical" evidence="8">
    <location>
        <begin position="476"/>
        <end position="496"/>
    </location>
</feature>
<evidence type="ECO:0000256" key="7">
    <source>
        <dbReference type="SAM" id="MobiDB-lite"/>
    </source>
</evidence>
<evidence type="ECO:0000256" key="3">
    <source>
        <dbReference type="ARBA" id="ARBA00022475"/>
    </source>
</evidence>
<feature type="transmembrane region" description="Helical" evidence="8">
    <location>
        <begin position="321"/>
        <end position="342"/>
    </location>
</feature>
<evidence type="ECO:0000256" key="4">
    <source>
        <dbReference type="ARBA" id="ARBA00022692"/>
    </source>
</evidence>
<dbReference type="EMBL" id="RKRA01000001">
    <property type="protein sequence ID" value="RPF26086.1"/>
    <property type="molecule type" value="Genomic_DNA"/>
</dbReference>
<reference evidence="9 10" key="1">
    <citation type="submission" date="2018-11" db="EMBL/GenBank/DDBJ databases">
        <title>Sequencing the genomes of 1000 actinobacteria strains.</title>
        <authorList>
            <person name="Klenk H.-P."/>
        </authorList>
    </citation>
    <scope>NUCLEOTIDE SEQUENCE [LARGE SCALE GENOMIC DNA]</scope>
    <source>
        <strain evidence="9 10">DSM 14418</strain>
    </source>
</reference>
<feature type="compositionally biased region" description="Basic and acidic residues" evidence="7">
    <location>
        <begin position="11"/>
        <end position="27"/>
    </location>
</feature>
<evidence type="ECO:0000313" key="9">
    <source>
        <dbReference type="EMBL" id="RPF26086.1"/>
    </source>
</evidence>
<keyword evidence="5 8" id="KW-1133">Transmembrane helix</keyword>